<evidence type="ECO:0000256" key="8">
    <source>
        <dbReference type="ARBA" id="ARBA00040243"/>
    </source>
</evidence>
<comment type="caution">
    <text evidence="10">The sequence shown here is derived from an EMBL/GenBank/DDBJ whole genome shotgun (WGS) entry which is preliminary data.</text>
</comment>
<evidence type="ECO:0000256" key="6">
    <source>
        <dbReference type="ARBA" id="ARBA00023128"/>
    </source>
</evidence>
<dbReference type="PANTHER" id="PTHR42808:SF3">
    <property type="entry name" value="HYDROXYSTEROID DEHYDROGENASE-LIKE PROTEIN 2"/>
    <property type="match status" value="1"/>
</dbReference>
<proteinExistence type="inferred from homology"/>
<dbReference type="SUPFAM" id="SSF51735">
    <property type="entry name" value="NAD(P)-binding Rossmann-fold domains"/>
    <property type="match status" value="1"/>
</dbReference>
<keyword evidence="7" id="KW-0576">Peroxisome</keyword>
<evidence type="ECO:0000256" key="4">
    <source>
        <dbReference type="ARBA" id="ARBA00022857"/>
    </source>
</evidence>
<evidence type="ECO:0000256" key="5">
    <source>
        <dbReference type="ARBA" id="ARBA00023002"/>
    </source>
</evidence>
<dbReference type="InterPro" id="IPR002347">
    <property type="entry name" value="SDR_fam"/>
</dbReference>
<sequence length="389" mass="42325">FNFRQLSGKTLFITGASRGIGKAIALKAAQDGANIIIAAKTAEPHPKLPGTIFTAAKEVEEAGGKCLPCAVDIRDDGAISKTVQDAVKKFGGIDILVNNASAISLTGTLDTTTKKYDLMNSVNARGTFLCSKACLPFLKKAQNPHILNITPPLNMKHEWFKDNVAYSISKFGMTLCVLGMSQEFKNDGIAVNGLWPKKPIATVAVEVMYSKEALAFCRTDQIMADAAYALLTKNSRTRTGEFLYDEDVLKQEGITDYDQYLVSPEALKTENTSPSIHIGSVSEVFEKVHSLCNEELVQSINGIFEFHLSGKEPGVWYLDLKNNSGNAGRGSFHGDPGCTMILDSEDFVKMFQGQLNPLQAFMGGKMEVKGDKMLAAKLEKLMGTMKSKL</sequence>
<dbReference type="SUPFAM" id="SSF55718">
    <property type="entry name" value="SCP-like"/>
    <property type="match status" value="1"/>
</dbReference>
<dbReference type="Proteomes" id="UP001159427">
    <property type="component" value="Unassembled WGS sequence"/>
</dbReference>
<accession>A0ABN8LW30</accession>
<dbReference type="Gene3D" id="3.40.50.720">
    <property type="entry name" value="NAD(P)-binding Rossmann-like Domain"/>
    <property type="match status" value="1"/>
</dbReference>
<protein>
    <recommendedName>
        <fullName evidence="8">Hydroxysteroid dehydrogenase-like protein 2</fullName>
    </recommendedName>
</protein>
<evidence type="ECO:0000313" key="11">
    <source>
        <dbReference type="Proteomes" id="UP001159427"/>
    </source>
</evidence>
<evidence type="ECO:0000256" key="2">
    <source>
        <dbReference type="ARBA" id="ARBA00004275"/>
    </source>
</evidence>
<gene>
    <name evidence="10" type="ORF">PEVE_00008954</name>
</gene>
<feature type="non-terminal residue" evidence="10">
    <location>
        <position position="1"/>
    </location>
</feature>
<keyword evidence="5" id="KW-0560">Oxidoreductase</keyword>
<evidence type="ECO:0000256" key="7">
    <source>
        <dbReference type="ARBA" id="ARBA00023140"/>
    </source>
</evidence>
<dbReference type="Gene3D" id="3.30.1050.10">
    <property type="entry name" value="SCP2 sterol-binding domain"/>
    <property type="match status" value="1"/>
</dbReference>
<name>A0ABN8LW30_9CNID</name>
<dbReference type="NCBIfam" id="NF006133">
    <property type="entry name" value="PRK08278.1"/>
    <property type="match status" value="1"/>
</dbReference>
<evidence type="ECO:0000256" key="3">
    <source>
        <dbReference type="ARBA" id="ARBA00006484"/>
    </source>
</evidence>
<dbReference type="EMBL" id="CALNXI010000161">
    <property type="protein sequence ID" value="CAH3020851.1"/>
    <property type="molecule type" value="Genomic_DNA"/>
</dbReference>
<dbReference type="PANTHER" id="PTHR42808">
    <property type="entry name" value="HYDROXYSTEROID DEHYDROGENASE-LIKE PROTEIN 2"/>
    <property type="match status" value="1"/>
</dbReference>
<feature type="domain" description="SCP2" evidence="9">
    <location>
        <begin position="293"/>
        <end position="382"/>
    </location>
</feature>
<dbReference type="Pfam" id="PF02036">
    <property type="entry name" value="SCP2"/>
    <property type="match status" value="1"/>
</dbReference>
<comment type="similarity">
    <text evidence="3">Belongs to the short-chain dehydrogenases/reductases (SDR) family.</text>
</comment>
<dbReference type="Pfam" id="PF00106">
    <property type="entry name" value="adh_short"/>
    <property type="match status" value="1"/>
</dbReference>
<dbReference type="CDD" id="cd09762">
    <property type="entry name" value="HSDL2_SDR_c"/>
    <property type="match status" value="1"/>
</dbReference>
<dbReference type="InterPro" id="IPR036527">
    <property type="entry name" value="SCP2_sterol-bd_dom_sf"/>
</dbReference>
<evidence type="ECO:0000256" key="1">
    <source>
        <dbReference type="ARBA" id="ARBA00004173"/>
    </source>
</evidence>
<keyword evidence="4" id="KW-0521">NADP</keyword>
<comment type="subcellular location">
    <subcellularLocation>
        <location evidence="1">Mitochondrion</location>
    </subcellularLocation>
    <subcellularLocation>
        <location evidence="2">Peroxisome</location>
    </subcellularLocation>
</comment>
<dbReference type="InterPro" id="IPR036291">
    <property type="entry name" value="NAD(P)-bd_dom_sf"/>
</dbReference>
<keyword evidence="11" id="KW-1185">Reference proteome</keyword>
<reference evidence="10 11" key="1">
    <citation type="submission" date="2022-05" db="EMBL/GenBank/DDBJ databases">
        <authorList>
            <consortium name="Genoscope - CEA"/>
            <person name="William W."/>
        </authorList>
    </citation>
    <scope>NUCLEOTIDE SEQUENCE [LARGE SCALE GENOMIC DNA]</scope>
</reference>
<evidence type="ECO:0000259" key="9">
    <source>
        <dbReference type="Pfam" id="PF02036"/>
    </source>
</evidence>
<dbReference type="InterPro" id="IPR051935">
    <property type="entry name" value="HSDL2"/>
</dbReference>
<dbReference type="InterPro" id="IPR003033">
    <property type="entry name" value="SCP2_sterol-bd_dom"/>
</dbReference>
<evidence type="ECO:0000313" key="10">
    <source>
        <dbReference type="EMBL" id="CAH3020851.1"/>
    </source>
</evidence>
<organism evidence="10 11">
    <name type="scientific">Porites evermanni</name>
    <dbReference type="NCBI Taxonomy" id="104178"/>
    <lineage>
        <taxon>Eukaryota</taxon>
        <taxon>Metazoa</taxon>
        <taxon>Cnidaria</taxon>
        <taxon>Anthozoa</taxon>
        <taxon>Hexacorallia</taxon>
        <taxon>Scleractinia</taxon>
        <taxon>Fungiina</taxon>
        <taxon>Poritidae</taxon>
        <taxon>Porites</taxon>
    </lineage>
</organism>
<keyword evidence="6" id="KW-0496">Mitochondrion</keyword>
<dbReference type="PRINTS" id="PR00081">
    <property type="entry name" value="GDHRDH"/>
</dbReference>